<dbReference type="InterPro" id="IPR027383">
    <property type="entry name" value="Znf_put"/>
</dbReference>
<keyword evidence="1" id="KW-0812">Transmembrane</keyword>
<protein>
    <recommendedName>
        <fullName evidence="2">Putative zinc-finger domain-containing protein</fullName>
    </recommendedName>
</protein>
<dbReference type="Gene3D" id="1.10.10.1320">
    <property type="entry name" value="Anti-sigma factor, zinc-finger domain"/>
    <property type="match status" value="1"/>
</dbReference>
<sequence length="223" mass="24637">MNCKNVQNTLNDYIDGTCSNSETLEVEAHCHSCDTCLAELESLQNIRNTLIDLPIPPPTDDFEKRVIASAIKEAQVVSHKPLIRRLYPYAAAAMISVVVIFMGLFDEPANTEDAPYIFSVGNDVRTLKVAIDSEQAIDLVRLRVEISGNLELAGYGNKKQISWTTNLREGANVISLPIIGIAHGTGDIRAHVFLNGKEKIMHIQTQYKVPDSVLFQNSETLQG</sequence>
<proteinExistence type="predicted"/>
<feature type="domain" description="Putative zinc-finger" evidence="2">
    <location>
        <begin position="3"/>
        <end position="36"/>
    </location>
</feature>
<keyword evidence="1" id="KW-1133">Transmembrane helix</keyword>
<dbReference type="EMBL" id="UOFE01000006">
    <property type="protein sequence ID" value="VAW50672.1"/>
    <property type="molecule type" value="Genomic_DNA"/>
</dbReference>
<name>A0A3B0WH86_9ZZZZ</name>
<dbReference type="InterPro" id="IPR041916">
    <property type="entry name" value="Anti_sigma_zinc_sf"/>
</dbReference>
<accession>A0A3B0WH86</accession>
<dbReference type="AlphaFoldDB" id="A0A3B0WH86"/>
<organism evidence="3">
    <name type="scientific">hydrothermal vent metagenome</name>
    <dbReference type="NCBI Taxonomy" id="652676"/>
    <lineage>
        <taxon>unclassified sequences</taxon>
        <taxon>metagenomes</taxon>
        <taxon>ecological metagenomes</taxon>
    </lineage>
</organism>
<evidence type="ECO:0000313" key="3">
    <source>
        <dbReference type="EMBL" id="VAW50672.1"/>
    </source>
</evidence>
<keyword evidence="1" id="KW-0472">Membrane</keyword>
<evidence type="ECO:0000256" key="1">
    <source>
        <dbReference type="SAM" id="Phobius"/>
    </source>
</evidence>
<dbReference type="Pfam" id="PF13490">
    <property type="entry name" value="zf-HC2"/>
    <property type="match status" value="1"/>
</dbReference>
<feature type="transmembrane region" description="Helical" evidence="1">
    <location>
        <begin position="86"/>
        <end position="105"/>
    </location>
</feature>
<evidence type="ECO:0000259" key="2">
    <source>
        <dbReference type="Pfam" id="PF13490"/>
    </source>
</evidence>
<gene>
    <name evidence="3" type="ORF">MNBD_GAMMA05-2600</name>
</gene>
<reference evidence="3" key="1">
    <citation type="submission" date="2018-06" db="EMBL/GenBank/DDBJ databases">
        <authorList>
            <person name="Zhirakovskaya E."/>
        </authorList>
    </citation>
    <scope>NUCLEOTIDE SEQUENCE</scope>
</reference>